<name>A0AAD2G7M3_9STRA</name>
<dbReference type="AlphaFoldDB" id="A0AAD2G7M3"/>
<sequence>MTIGPISDQNNQTIAFLENEEFPEAIQSSSYALRYQRGLLLDEDTSANPNNSNTEPSSQRVDDCMVVCHELDGFGSNSAHSFIYRHGIPIPSTMNDHKIIAAILIFNTALAYHLSAISQRGTATAEKLLVNAKQLYELIIHCRQHISLDDNVMFQFAVINNIAVITRDQGNVAESNRQFDFLMALVNGLRIQNAA</sequence>
<comment type="caution">
    <text evidence="1">The sequence shown here is derived from an EMBL/GenBank/DDBJ whole genome shotgun (WGS) entry which is preliminary data.</text>
</comment>
<dbReference type="EMBL" id="CAKOGP040002214">
    <property type="protein sequence ID" value="CAJ1965700.1"/>
    <property type="molecule type" value="Genomic_DNA"/>
</dbReference>
<dbReference type="Proteomes" id="UP001295423">
    <property type="component" value="Unassembled WGS sequence"/>
</dbReference>
<accession>A0AAD2G7M3</accession>
<evidence type="ECO:0000313" key="2">
    <source>
        <dbReference type="Proteomes" id="UP001295423"/>
    </source>
</evidence>
<protein>
    <submittedName>
        <fullName evidence="1">Uncharacterized protein</fullName>
    </submittedName>
</protein>
<organism evidence="1 2">
    <name type="scientific">Cylindrotheca closterium</name>
    <dbReference type="NCBI Taxonomy" id="2856"/>
    <lineage>
        <taxon>Eukaryota</taxon>
        <taxon>Sar</taxon>
        <taxon>Stramenopiles</taxon>
        <taxon>Ochrophyta</taxon>
        <taxon>Bacillariophyta</taxon>
        <taxon>Bacillariophyceae</taxon>
        <taxon>Bacillariophycidae</taxon>
        <taxon>Bacillariales</taxon>
        <taxon>Bacillariaceae</taxon>
        <taxon>Cylindrotheca</taxon>
    </lineage>
</organism>
<proteinExistence type="predicted"/>
<evidence type="ECO:0000313" key="1">
    <source>
        <dbReference type="EMBL" id="CAJ1965700.1"/>
    </source>
</evidence>
<keyword evidence="2" id="KW-1185">Reference proteome</keyword>
<gene>
    <name evidence="1" type="ORF">CYCCA115_LOCUS21293</name>
</gene>
<reference evidence="1" key="1">
    <citation type="submission" date="2023-08" db="EMBL/GenBank/DDBJ databases">
        <authorList>
            <person name="Audoor S."/>
            <person name="Bilcke G."/>
        </authorList>
    </citation>
    <scope>NUCLEOTIDE SEQUENCE</scope>
</reference>